<dbReference type="GO" id="GO:0003677">
    <property type="term" value="F:DNA binding"/>
    <property type="evidence" value="ECO:0007669"/>
    <property type="project" value="UniProtKB-KW"/>
</dbReference>
<dbReference type="SMART" id="SM00448">
    <property type="entry name" value="REC"/>
    <property type="match status" value="1"/>
</dbReference>
<dbReference type="Gene3D" id="1.10.10.10">
    <property type="entry name" value="Winged helix-like DNA-binding domain superfamily/Winged helix DNA-binding domain"/>
    <property type="match status" value="1"/>
</dbReference>
<keyword evidence="1 4" id="KW-0238">DNA-binding</keyword>
<dbReference type="InterPro" id="IPR000792">
    <property type="entry name" value="Tscrpt_reg_LuxR_C"/>
</dbReference>
<dbReference type="Proteomes" id="UP001142372">
    <property type="component" value="Unassembled WGS sequence"/>
</dbReference>
<dbReference type="GO" id="GO:0006355">
    <property type="term" value="P:regulation of DNA-templated transcription"/>
    <property type="evidence" value="ECO:0007669"/>
    <property type="project" value="InterPro"/>
</dbReference>
<comment type="caution">
    <text evidence="4">The sequence shown here is derived from an EMBL/GenBank/DDBJ whole genome shotgun (WGS) entry which is preliminary data.</text>
</comment>
<dbReference type="Pfam" id="PF00196">
    <property type="entry name" value="GerE"/>
    <property type="match status" value="1"/>
</dbReference>
<dbReference type="EMBL" id="BSEN01000006">
    <property type="protein sequence ID" value="GLJ75917.1"/>
    <property type="molecule type" value="Genomic_DNA"/>
</dbReference>
<dbReference type="AlphaFoldDB" id="A0A9W6LZQ7"/>
<keyword evidence="2" id="KW-0597">Phosphoprotein</keyword>
<dbReference type="Pfam" id="PF00072">
    <property type="entry name" value="Response_reg"/>
    <property type="match status" value="1"/>
</dbReference>
<reference evidence="4" key="1">
    <citation type="journal article" date="2014" name="Int. J. Syst. Evol. Microbiol.">
        <title>Complete genome sequence of Corynebacterium casei LMG S-19264T (=DSM 44701T), isolated from a smear-ripened cheese.</title>
        <authorList>
            <consortium name="US DOE Joint Genome Institute (JGI-PGF)"/>
            <person name="Walter F."/>
            <person name="Albersmeier A."/>
            <person name="Kalinowski J."/>
            <person name="Ruckert C."/>
        </authorList>
    </citation>
    <scope>NUCLEOTIDE SEQUENCE</scope>
    <source>
        <strain evidence="4">VKM Ac-1401</strain>
    </source>
</reference>
<dbReference type="InterPro" id="IPR001789">
    <property type="entry name" value="Sig_transdc_resp-reg_receiver"/>
</dbReference>
<feature type="domain" description="Response regulatory" evidence="3">
    <location>
        <begin position="1"/>
        <end position="114"/>
    </location>
</feature>
<dbReference type="InterPro" id="IPR036388">
    <property type="entry name" value="WH-like_DNA-bd_sf"/>
</dbReference>
<dbReference type="InterPro" id="IPR016032">
    <property type="entry name" value="Sig_transdc_resp-reg_C-effctor"/>
</dbReference>
<accession>A0A9W6LZQ7</accession>
<name>A0A9W6LZQ7_9MICO</name>
<proteinExistence type="predicted"/>
<evidence type="ECO:0000313" key="4">
    <source>
        <dbReference type="EMBL" id="GLJ75917.1"/>
    </source>
</evidence>
<dbReference type="Gene3D" id="3.40.50.2300">
    <property type="match status" value="1"/>
</dbReference>
<protein>
    <submittedName>
        <fullName evidence="4">DNA-binding response regulator</fullName>
    </submittedName>
</protein>
<dbReference type="SUPFAM" id="SSF52172">
    <property type="entry name" value="CheY-like"/>
    <property type="match status" value="1"/>
</dbReference>
<dbReference type="PANTHER" id="PTHR43214">
    <property type="entry name" value="TWO-COMPONENT RESPONSE REGULATOR"/>
    <property type="match status" value="1"/>
</dbReference>
<feature type="modified residue" description="4-aspartylphosphate" evidence="2">
    <location>
        <position position="47"/>
    </location>
</feature>
<evidence type="ECO:0000256" key="1">
    <source>
        <dbReference type="ARBA" id="ARBA00023125"/>
    </source>
</evidence>
<reference evidence="4" key="2">
    <citation type="submission" date="2023-01" db="EMBL/GenBank/DDBJ databases">
        <authorList>
            <person name="Sun Q."/>
            <person name="Evtushenko L."/>
        </authorList>
    </citation>
    <scope>NUCLEOTIDE SEQUENCE</scope>
    <source>
        <strain evidence="4">VKM Ac-1401</strain>
    </source>
</reference>
<evidence type="ECO:0000313" key="5">
    <source>
        <dbReference type="Proteomes" id="UP001142372"/>
    </source>
</evidence>
<dbReference type="SMART" id="SM00421">
    <property type="entry name" value="HTH_LUXR"/>
    <property type="match status" value="1"/>
</dbReference>
<sequence length="208" mass="21621">MVEDHALMRSLVADGIGSRGFEVAAFGRAADALDALESFDPDLLVTDIDLGERPNGVELAGIVRSRAPHVAVVFLTNLSREAASATARELIAGASFVNKGAIESIDELVDAAEAALDDRPYAREVPLRAPQTSLAGLSSTQLATVRLLAAGLTNAEIARRRGVSVRAVEKSVERIFAALQLSDDGVAPRVATAAAYIATFGDPATGLG</sequence>
<dbReference type="CDD" id="cd00156">
    <property type="entry name" value="REC"/>
    <property type="match status" value="1"/>
</dbReference>
<dbReference type="PROSITE" id="PS50110">
    <property type="entry name" value="RESPONSE_REGULATORY"/>
    <property type="match status" value="1"/>
</dbReference>
<evidence type="ECO:0000259" key="3">
    <source>
        <dbReference type="PROSITE" id="PS50110"/>
    </source>
</evidence>
<organism evidence="4 5">
    <name type="scientific">Leifsonia poae</name>
    <dbReference type="NCBI Taxonomy" id="110933"/>
    <lineage>
        <taxon>Bacteria</taxon>
        <taxon>Bacillati</taxon>
        <taxon>Actinomycetota</taxon>
        <taxon>Actinomycetes</taxon>
        <taxon>Micrococcales</taxon>
        <taxon>Microbacteriaceae</taxon>
        <taxon>Leifsonia</taxon>
    </lineage>
</organism>
<dbReference type="PANTHER" id="PTHR43214:SF44">
    <property type="entry name" value="TWO-COMPONENT RESPONSE REGULATOR"/>
    <property type="match status" value="1"/>
</dbReference>
<keyword evidence="5" id="KW-1185">Reference proteome</keyword>
<dbReference type="GO" id="GO:0000160">
    <property type="term" value="P:phosphorelay signal transduction system"/>
    <property type="evidence" value="ECO:0007669"/>
    <property type="project" value="InterPro"/>
</dbReference>
<evidence type="ECO:0000256" key="2">
    <source>
        <dbReference type="PROSITE-ProRule" id="PRU00169"/>
    </source>
</evidence>
<dbReference type="InterPro" id="IPR039420">
    <property type="entry name" value="WalR-like"/>
</dbReference>
<gene>
    <name evidence="4" type="ORF">GCM10017584_14910</name>
</gene>
<dbReference type="InterPro" id="IPR011006">
    <property type="entry name" value="CheY-like_superfamily"/>
</dbReference>
<dbReference type="SUPFAM" id="SSF46894">
    <property type="entry name" value="C-terminal effector domain of the bipartite response regulators"/>
    <property type="match status" value="1"/>
</dbReference>